<name>A0ACB0FG08_RANTA</name>
<proteinExistence type="predicted"/>
<reference evidence="1" key="1">
    <citation type="submission" date="2023-05" db="EMBL/GenBank/DDBJ databases">
        <authorList>
            <consortium name="ELIXIR-Norway"/>
        </authorList>
    </citation>
    <scope>NUCLEOTIDE SEQUENCE</scope>
</reference>
<protein>
    <submittedName>
        <fullName evidence="1">Uncharacterized protein</fullName>
    </submittedName>
</protein>
<dbReference type="Proteomes" id="UP001162501">
    <property type="component" value="Chromosome 6"/>
</dbReference>
<gene>
    <name evidence="1" type="ORF">MRATA1EN3_LOCUS23238</name>
</gene>
<accession>A0ACB0FG08</accession>
<evidence type="ECO:0000313" key="2">
    <source>
        <dbReference type="Proteomes" id="UP001162501"/>
    </source>
</evidence>
<dbReference type="EMBL" id="OX596090">
    <property type="protein sequence ID" value="CAI9712025.1"/>
    <property type="molecule type" value="Genomic_DNA"/>
</dbReference>
<organism evidence="1 2">
    <name type="scientific">Rangifer tarandus platyrhynchus</name>
    <name type="common">Svalbard reindeer</name>
    <dbReference type="NCBI Taxonomy" id="3082113"/>
    <lineage>
        <taxon>Eukaryota</taxon>
        <taxon>Metazoa</taxon>
        <taxon>Chordata</taxon>
        <taxon>Craniata</taxon>
        <taxon>Vertebrata</taxon>
        <taxon>Euteleostomi</taxon>
        <taxon>Mammalia</taxon>
        <taxon>Eutheria</taxon>
        <taxon>Laurasiatheria</taxon>
        <taxon>Artiodactyla</taxon>
        <taxon>Ruminantia</taxon>
        <taxon>Pecora</taxon>
        <taxon>Cervidae</taxon>
        <taxon>Odocoileinae</taxon>
        <taxon>Rangifer</taxon>
    </lineage>
</organism>
<sequence>MGLAGMQLLLRMCNTLSPLPLKSLRGYCGRLSRSVRVCAPRSEPVGPEWERQTRQNGWATAERHPRGSREGRRTRGVRT</sequence>
<evidence type="ECO:0000313" key="1">
    <source>
        <dbReference type="EMBL" id="CAI9712025.1"/>
    </source>
</evidence>